<feature type="region of interest" description="Disordered" evidence="1">
    <location>
        <begin position="1"/>
        <end position="21"/>
    </location>
</feature>
<gene>
    <name evidence="2" type="ORF">JVW63_10080</name>
</gene>
<proteinExistence type="predicted"/>
<evidence type="ECO:0000313" key="2">
    <source>
        <dbReference type="EMBL" id="MBM9434042.1"/>
    </source>
</evidence>
<name>A0ABS2TJT5_9ACTO</name>
<dbReference type="Pfam" id="PF10974">
    <property type="entry name" value="DUF2804"/>
    <property type="match status" value="1"/>
</dbReference>
<dbReference type="PANTHER" id="PTHR35868">
    <property type="entry name" value="DUF2804 DOMAIN-CONTAINING PROTEIN-RELATED"/>
    <property type="match status" value="1"/>
</dbReference>
<sequence>MSNGERELTQPVPLVAPTGGLNPDAVGWTRHPMHDTSSIANGPRRAVWGRNKRWEYWLITTPRHLISLTVSDIDYVASHTVWVYDMEGERRLDVTAIVPFARGAVLPPSLGDGPARGGSMRFGRVLPPGPGRMRAMIDPLPQGTRLRGEGQARGDVRPSRLLFDVTAHRAPEHESLGVVVPWSQSRFQYTVKETALPATGWLEVDGERFDLPAGESWAILDHGRGRWPYAMEWNWAAASGMVGSRAIGLQFGGRWTDGTGSRENAITVDGRLYPLHEDIAWDYVPGAWDQPWHLKSPSVDLWLEPLWDHDAVTDLGVLAMKAHQIFGFFHGTVTVDGHVIQIDRMLGFAEDVRNRW</sequence>
<protein>
    <submittedName>
        <fullName evidence="2">DUF2804 domain-containing protein</fullName>
    </submittedName>
</protein>
<dbReference type="InterPro" id="IPR021243">
    <property type="entry name" value="DUF2804"/>
</dbReference>
<organism evidence="2 3">
    <name type="scientific">Flaviflexus equikiangi</name>
    <dbReference type="NCBI Taxonomy" id="2758573"/>
    <lineage>
        <taxon>Bacteria</taxon>
        <taxon>Bacillati</taxon>
        <taxon>Actinomycetota</taxon>
        <taxon>Actinomycetes</taxon>
        <taxon>Actinomycetales</taxon>
        <taxon>Actinomycetaceae</taxon>
        <taxon>Flaviflexus</taxon>
    </lineage>
</organism>
<comment type="caution">
    <text evidence="2">The sequence shown here is derived from an EMBL/GenBank/DDBJ whole genome shotgun (WGS) entry which is preliminary data.</text>
</comment>
<evidence type="ECO:0000256" key="1">
    <source>
        <dbReference type="SAM" id="MobiDB-lite"/>
    </source>
</evidence>
<accession>A0ABS2TJT5</accession>
<dbReference type="EMBL" id="JAFFJS010000006">
    <property type="protein sequence ID" value="MBM9434042.1"/>
    <property type="molecule type" value="Genomic_DNA"/>
</dbReference>
<dbReference type="RefSeq" id="WP_187997081.1">
    <property type="nucleotide sequence ID" value="NZ_JACEXG010000006.1"/>
</dbReference>
<dbReference type="Proteomes" id="UP000705983">
    <property type="component" value="Unassembled WGS sequence"/>
</dbReference>
<dbReference type="PANTHER" id="PTHR35868:SF3">
    <property type="entry name" value="DUF2804 DOMAIN-CONTAINING PROTEIN"/>
    <property type="match status" value="1"/>
</dbReference>
<evidence type="ECO:0000313" key="3">
    <source>
        <dbReference type="Proteomes" id="UP000705983"/>
    </source>
</evidence>
<keyword evidence="3" id="KW-1185">Reference proteome</keyword>
<reference evidence="3" key="1">
    <citation type="submission" date="2021-02" db="EMBL/GenBank/DDBJ databases">
        <title>Leucobacter sp. CX169.</title>
        <authorList>
            <person name="Cheng Y."/>
        </authorList>
    </citation>
    <scope>NUCLEOTIDE SEQUENCE [LARGE SCALE GENOMIC DNA]</scope>
    <source>
        <strain evidence="3">JY899</strain>
    </source>
</reference>